<feature type="transmembrane region" description="Helical" evidence="1">
    <location>
        <begin position="93"/>
        <end position="119"/>
    </location>
</feature>
<reference evidence="2 3" key="1">
    <citation type="submission" date="2012-05" db="EMBL/GenBank/DDBJ databases">
        <title>Recombination and specialization in a pathogen metapopulation.</title>
        <authorList>
            <person name="Gardiner A."/>
            <person name="Kemen E."/>
            <person name="Schultz-Larsen T."/>
            <person name="MacLean D."/>
            <person name="Van Oosterhout C."/>
            <person name="Jones J.D.G."/>
        </authorList>
    </citation>
    <scope>NUCLEOTIDE SEQUENCE [LARGE SCALE GENOMIC DNA]</scope>
    <source>
        <strain evidence="2 3">Ac Nc2</strain>
    </source>
</reference>
<protein>
    <submittedName>
        <fullName evidence="2">Uncharacterized protein</fullName>
    </submittedName>
</protein>
<keyword evidence="1" id="KW-1133">Transmembrane helix</keyword>
<sequence length="126" mass="14726">MTSYSSSSFIAPILSRDHLFVRVKHVRLDWNSQSLSEGTESSMFLSYCVNKSRMSEFLEHFCFRVGGLQIVALTNEIKFLVRKQTTILKMGTYPIWSLTFTTALMSFHLLLLCVHATCWKWRRHSR</sequence>
<evidence type="ECO:0000313" key="2">
    <source>
        <dbReference type="EMBL" id="CCI49608.1"/>
    </source>
</evidence>
<proteinExistence type="predicted"/>
<name>A0A024GSA7_9STRA</name>
<dbReference type="AlphaFoldDB" id="A0A024GSA7"/>
<comment type="caution">
    <text evidence="2">The sequence shown here is derived from an EMBL/GenBank/DDBJ whole genome shotgun (WGS) entry which is preliminary data.</text>
</comment>
<keyword evidence="3" id="KW-1185">Reference proteome</keyword>
<keyword evidence="1" id="KW-0472">Membrane</keyword>
<dbReference type="InParanoid" id="A0A024GSA7"/>
<gene>
    <name evidence="2" type="ORF">BN9_109630</name>
</gene>
<dbReference type="EMBL" id="CAIX01000316">
    <property type="protein sequence ID" value="CCI49608.1"/>
    <property type="molecule type" value="Genomic_DNA"/>
</dbReference>
<evidence type="ECO:0000313" key="3">
    <source>
        <dbReference type="Proteomes" id="UP000053237"/>
    </source>
</evidence>
<evidence type="ECO:0000256" key="1">
    <source>
        <dbReference type="SAM" id="Phobius"/>
    </source>
</evidence>
<accession>A0A024GSA7</accession>
<dbReference type="Proteomes" id="UP000053237">
    <property type="component" value="Unassembled WGS sequence"/>
</dbReference>
<keyword evidence="1" id="KW-0812">Transmembrane</keyword>
<organism evidence="2 3">
    <name type="scientific">Albugo candida</name>
    <dbReference type="NCBI Taxonomy" id="65357"/>
    <lineage>
        <taxon>Eukaryota</taxon>
        <taxon>Sar</taxon>
        <taxon>Stramenopiles</taxon>
        <taxon>Oomycota</taxon>
        <taxon>Peronosporomycetes</taxon>
        <taxon>Albuginales</taxon>
        <taxon>Albuginaceae</taxon>
        <taxon>Albugo</taxon>
    </lineage>
</organism>